<dbReference type="InterPro" id="IPR000073">
    <property type="entry name" value="AB_hydrolase_1"/>
</dbReference>
<dbReference type="PANTHER" id="PTHR43798:SF33">
    <property type="entry name" value="HYDROLASE, PUTATIVE (AFU_ORTHOLOGUE AFUA_2G14860)-RELATED"/>
    <property type="match status" value="1"/>
</dbReference>
<feature type="domain" description="AB hydrolase-1" evidence="2">
    <location>
        <begin position="39"/>
        <end position="274"/>
    </location>
</feature>
<dbReference type="InParanoid" id="A0A3N1HMY8"/>
<dbReference type="RefSeq" id="WP_123379438.1">
    <property type="nucleotide sequence ID" value="NZ_RJKN01000003.1"/>
</dbReference>
<accession>A0A3N1HMY8</accession>
<dbReference type="GO" id="GO:0016020">
    <property type="term" value="C:membrane"/>
    <property type="evidence" value="ECO:0007669"/>
    <property type="project" value="TreeGrafter"/>
</dbReference>
<dbReference type="SUPFAM" id="SSF53474">
    <property type="entry name" value="alpha/beta-Hydrolases"/>
    <property type="match status" value="1"/>
</dbReference>
<dbReference type="Proteomes" id="UP000276232">
    <property type="component" value="Unassembled WGS sequence"/>
</dbReference>
<evidence type="ECO:0000259" key="2">
    <source>
        <dbReference type="Pfam" id="PF12697"/>
    </source>
</evidence>
<dbReference type="PANTHER" id="PTHR43798">
    <property type="entry name" value="MONOACYLGLYCEROL LIPASE"/>
    <property type="match status" value="1"/>
</dbReference>
<dbReference type="Gene3D" id="3.40.50.1820">
    <property type="entry name" value="alpha/beta hydrolase"/>
    <property type="match status" value="1"/>
</dbReference>
<dbReference type="OrthoDB" id="9785847at2"/>
<dbReference type="PRINTS" id="PR00111">
    <property type="entry name" value="ABHYDROLASE"/>
</dbReference>
<name>A0A3N1HMY8_9ACTN</name>
<dbReference type="EMBL" id="RJKN01000003">
    <property type="protein sequence ID" value="ROP43732.1"/>
    <property type="molecule type" value="Genomic_DNA"/>
</dbReference>
<dbReference type="InterPro" id="IPR029058">
    <property type="entry name" value="AB_hydrolase_fold"/>
</dbReference>
<reference evidence="3 4" key="1">
    <citation type="journal article" date="2015" name="Stand. Genomic Sci.">
        <title>Genomic Encyclopedia of Bacterial and Archaeal Type Strains, Phase III: the genomes of soil and plant-associated and newly described type strains.</title>
        <authorList>
            <person name="Whitman W.B."/>
            <person name="Woyke T."/>
            <person name="Klenk H.P."/>
            <person name="Zhou Y."/>
            <person name="Lilburn T.G."/>
            <person name="Beck B.J."/>
            <person name="De Vos P."/>
            <person name="Vandamme P."/>
            <person name="Eisen J.A."/>
            <person name="Garrity G."/>
            <person name="Hugenholtz P."/>
            <person name="Kyrpides N.C."/>
        </authorList>
    </citation>
    <scope>NUCLEOTIDE SEQUENCE [LARGE SCALE GENOMIC DNA]</scope>
    <source>
        <strain evidence="3 4">CECT 7306</strain>
    </source>
</reference>
<feature type="region of interest" description="Disordered" evidence="1">
    <location>
        <begin position="1"/>
        <end position="31"/>
    </location>
</feature>
<gene>
    <name evidence="3" type="ORF">EDC03_1326</name>
</gene>
<proteinExistence type="predicted"/>
<comment type="caution">
    <text evidence="3">The sequence shown here is derived from an EMBL/GenBank/DDBJ whole genome shotgun (WGS) entry which is preliminary data.</text>
</comment>
<dbReference type="FunCoup" id="A0A3N1HMY8">
    <property type="interactions" value="53"/>
</dbReference>
<dbReference type="Pfam" id="PF12697">
    <property type="entry name" value="Abhydrolase_6"/>
    <property type="match status" value="1"/>
</dbReference>
<evidence type="ECO:0000256" key="1">
    <source>
        <dbReference type="SAM" id="MobiDB-lite"/>
    </source>
</evidence>
<dbReference type="InterPro" id="IPR050266">
    <property type="entry name" value="AB_hydrolase_sf"/>
</dbReference>
<feature type="compositionally biased region" description="Gly residues" evidence="1">
    <location>
        <begin position="8"/>
        <end position="22"/>
    </location>
</feature>
<evidence type="ECO:0000313" key="3">
    <source>
        <dbReference type="EMBL" id="ROP43732.1"/>
    </source>
</evidence>
<sequence>MADDAHGSGDGAGPGPGDGGAGRLARTTTPGPGPGVPVVVLLHAFPLDRSVWDDVVPLLAARCRVVALDLPGLGASPVPADEPDLDVAVQGVVAALDEEDAASSAVVVGLSTGGYVAARMVGLAPERVAGLGLLGTTTRVGPPDDPDERRATASQVLGAEGLDAVMGSVDEGLSEAARRERPDLVERVRSSIAAQRPEGVAWVARALAARHDTTDALVGFPGPVLLLFGEHDAATPPEVRGRELHGARPDARVVVVPGSGHLTALEAPEAVAAAVLELVDAAGLGGAGA</sequence>
<keyword evidence="4" id="KW-1185">Reference proteome</keyword>
<protein>
    <submittedName>
        <fullName evidence="3">Pimeloyl-ACP methyl ester carboxylesterase</fullName>
    </submittedName>
</protein>
<dbReference type="AlphaFoldDB" id="A0A3N1HMY8"/>
<organism evidence="3 4">
    <name type="scientific">Pseudokineococcus lusitanus</name>
    <dbReference type="NCBI Taxonomy" id="763993"/>
    <lineage>
        <taxon>Bacteria</taxon>
        <taxon>Bacillati</taxon>
        <taxon>Actinomycetota</taxon>
        <taxon>Actinomycetes</taxon>
        <taxon>Kineosporiales</taxon>
        <taxon>Kineosporiaceae</taxon>
        <taxon>Pseudokineococcus</taxon>
    </lineage>
</organism>
<dbReference type="GO" id="GO:0003824">
    <property type="term" value="F:catalytic activity"/>
    <property type="evidence" value="ECO:0007669"/>
    <property type="project" value="UniProtKB-ARBA"/>
</dbReference>
<evidence type="ECO:0000313" key="4">
    <source>
        <dbReference type="Proteomes" id="UP000276232"/>
    </source>
</evidence>